<comment type="caution">
    <text evidence="2">The sequence shown here is derived from an EMBL/GenBank/DDBJ whole genome shotgun (WGS) entry which is preliminary data.</text>
</comment>
<dbReference type="InterPro" id="IPR032675">
    <property type="entry name" value="LRR_dom_sf"/>
</dbReference>
<dbReference type="Proteomes" id="UP001318860">
    <property type="component" value="Unassembled WGS sequence"/>
</dbReference>
<dbReference type="InterPro" id="IPR053772">
    <property type="entry name" value="At1g61320/At1g61330-like"/>
</dbReference>
<dbReference type="PANTHER" id="PTHR34145:SF28">
    <property type="entry name" value="F-BOX DOMAIN-CONTAINING PROTEIN"/>
    <property type="match status" value="1"/>
</dbReference>
<organism evidence="2 3">
    <name type="scientific">Rehmannia glutinosa</name>
    <name type="common">Chinese foxglove</name>
    <dbReference type="NCBI Taxonomy" id="99300"/>
    <lineage>
        <taxon>Eukaryota</taxon>
        <taxon>Viridiplantae</taxon>
        <taxon>Streptophyta</taxon>
        <taxon>Embryophyta</taxon>
        <taxon>Tracheophyta</taxon>
        <taxon>Spermatophyta</taxon>
        <taxon>Magnoliopsida</taxon>
        <taxon>eudicotyledons</taxon>
        <taxon>Gunneridae</taxon>
        <taxon>Pentapetalae</taxon>
        <taxon>asterids</taxon>
        <taxon>lamiids</taxon>
        <taxon>Lamiales</taxon>
        <taxon>Orobanchaceae</taxon>
        <taxon>Rehmannieae</taxon>
        <taxon>Rehmannia</taxon>
    </lineage>
</organism>
<dbReference type="InterPro" id="IPR053781">
    <property type="entry name" value="F-box_AtFBL13-like"/>
</dbReference>
<dbReference type="Gene3D" id="1.20.1280.50">
    <property type="match status" value="1"/>
</dbReference>
<dbReference type="InterPro" id="IPR036047">
    <property type="entry name" value="F-box-like_dom_sf"/>
</dbReference>
<dbReference type="SUPFAM" id="SSF52047">
    <property type="entry name" value="RNI-like"/>
    <property type="match status" value="1"/>
</dbReference>
<proteinExistence type="predicted"/>
<dbReference type="CDD" id="cd22160">
    <property type="entry name" value="F-box_AtFBL13-like"/>
    <property type="match status" value="1"/>
</dbReference>
<dbReference type="Pfam" id="PF00646">
    <property type="entry name" value="F-box"/>
    <property type="match status" value="1"/>
</dbReference>
<evidence type="ECO:0000313" key="3">
    <source>
        <dbReference type="Proteomes" id="UP001318860"/>
    </source>
</evidence>
<feature type="domain" description="F-box" evidence="1">
    <location>
        <begin position="38"/>
        <end position="86"/>
    </location>
</feature>
<gene>
    <name evidence="2" type="ORF">DH2020_031177</name>
</gene>
<accession>A0ABR0VIU0</accession>
<dbReference type="Pfam" id="PF24758">
    <property type="entry name" value="LRR_At5g56370"/>
    <property type="match status" value="1"/>
</dbReference>
<dbReference type="PANTHER" id="PTHR34145">
    <property type="entry name" value="OS02G0105600 PROTEIN"/>
    <property type="match status" value="1"/>
</dbReference>
<dbReference type="EMBL" id="JABTTQ020001117">
    <property type="protein sequence ID" value="KAK6135114.1"/>
    <property type="molecule type" value="Genomic_DNA"/>
</dbReference>
<sequence length="590" mass="69136">MSRGVMEKQGLNQRKLLMCNEEKQTIERDDDGFNSNSMDRISQLPESVLHHILSFLSQKEATQTCLLAKSWRHVSSTRPNIEFLEENWFKGNKVAFLSVLDKTLQRYHDQMLRIQEFRVKISKLDSESISLLEKWIPIIMVNMGVRTFNLDLFSNTWELFDLPSVVFKAESLQKLDLLGCKLNIQNPLNKVQFKHLQTLHLTQVYIDDETFHKIISSCPLIEVVSLNACEGLRTIKMNKGHNLKKFDFSDVTWDTRDTRLDDDCSIEIDVQTIETIKISGDNHWYHQHNYLPHLKSLNLIDVRLASWPFDIFSCNYLPSLQDLIVRNCSGLTELQLSNHSIKHLTIEGLDRPGNKASIDAPNIVKFEYVGNIPPSFAFATTFSEWKSDITLDVNAYFDDDDHDLLSQFLKLNDLLKEVSRSEISLTLVQHRHRNRHIAYFCGGLCKPVVVEHLSLRGFYASSCFPDFLNCLFRICRPRYIDMFLHANPLDDWERQDMEITEFFCKNLLIRERERTHYFWQRALEEVSLESFDDKGQEWHHVVREGTSLFEIAAAFPIQPTKYNIFRSEQLIRIRLKWREIKNMSRLAPKI</sequence>
<dbReference type="SUPFAM" id="SSF81383">
    <property type="entry name" value="F-box domain"/>
    <property type="match status" value="1"/>
</dbReference>
<keyword evidence="3" id="KW-1185">Reference proteome</keyword>
<dbReference type="InterPro" id="IPR001810">
    <property type="entry name" value="F-box_dom"/>
</dbReference>
<name>A0ABR0VIU0_REHGL</name>
<reference evidence="2 3" key="1">
    <citation type="journal article" date="2021" name="Comput. Struct. Biotechnol. J.">
        <title>De novo genome assembly of the potent medicinal plant Rehmannia glutinosa using nanopore technology.</title>
        <authorList>
            <person name="Ma L."/>
            <person name="Dong C."/>
            <person name="Song C."/>
            <person name="Wang X."/>
            <person name="Zheng X."/>
            <person name="Niu Y."/>
            <person name="Chen S."/>
            <person name="Feng W."/>
        </authorList>
    </citation>
    <scope>NUCLEOTIDE SEQUENCE [LARGE SCALE GENOMIC DNA]</scope>
    <source>
        <strain evidence="2">DH-2019</strain>
    </source>
</reference>
<dbReference type="Gene3D" id="3.80.10.10">
    <property type="entry name" value="Ribonuclease Inhibitor"/>
    <property type="match status" value="1"/>
</dbReference>
<dbReference type="InterPro" id="IPR055411">
    <property type="entry name" value="LRR_FXL15/At3g58940/PEG3-like"/>
</dbReference>
<evidence type="ECO:0000313" key="2">
    <source>
        <dbReference type="EMBL" id="KAK6135114.1"/>
    </source>
</evidence>
<evidence type="ECO:0000259" key="1">
    <source>
        <dbReference type="PROSITE" id="PS50181"/>
    </source>
</evidence>
<protein>
    <recommendedName>
        <fullName evidence="1">F-box domain-containing protein</fullName>
    </recommendedName>
</protein>
<dbReference type="PROSITE" id="PS50181">
    <property type="entry name" value="FBOX"/>
    <property type="match status" value="1"/>
</dbReference>